<name>A0ABQ3VII8_9CHLR</name>
<dbReference type="EMBL" id="BNJJ01000010">
    <property type="protein sequence ID" value="GHO85952.1"/>
    <property type="molecule type" value="Genomic_DNA"/>
</dbReference>
<dbReference type="InterPro" id="IPR036237">
    <property type="entry name" value="Xyl_isomerase-like_sf"/>
</dbReference>
<dbReference type="InterPro" id="IPR013022">
    <property type="entry name" value="Xyl_isomerase-like_TIM-brl"/>
</dbReference>
<feature type="domain" description="Xylose isomerase-like TIM barrel" evidence="2">
    <location>
        <begin position="15"/>
        <end position="246"/>
    </location>
</feature>
<evidence type="ECO:0000313" key="4">
    <source>
        <dbReference type="Proteomes" id="UP000635565"/>
    </source>
</evidence>
<evidence type="ECO:0000313" key="3">
    <source>
        <dbReference type="EMBL" id="GHO85952.1"/>
    </source>
</evidence>
<accession>A0ABQ3VII8</accession>
<protein>
    <recommendedName>
        <fullName evidence="2">Xylose isomerase-like TIM barrel domain-containing protein</fullName>
    </recommendedName>
</protein>
<evidence type="ECO:0000256" key="1">
    <source>
        <dbReference type="ARBA" id="ARBA00023235"/>
    </source>
</evidence>
<dbReference type="Gene3D" id="3.20.20.150">
    <property type="entry name" value="Divalent-metal-dependent TIM barrel enzymes"/>
    <property type="match status" value="1"/>
</dbReference>
<organism evidence="3 4">
    <name type="scientific">Dictyobacter formicarum</name>
    <dbReference type="NCBI Taxonomy" id="2778368"/>
    <lineage>
        <taxon>Bacteria</taxon>
        <taxon>Bacillati</taxon>
        <taxon>Chloroflexota</taxon>
        <taxon>Ktedonobacteria</taxon>
        <taxon>Ktedonobacterales</taxon>
        <taxon>Dictyobacteraceae</taxon>
        <taxon>Dictyobacter</taxon>
    </lineage>
</organism>
<comment type="caution">
    <text evidence="3">The sequence shown here is derived from an EMBL/GenBank/DDBJ whole genome shotgun (WGS) entry which is preliminary data.</text>
</comment>
<keyword evidence="1" id="KW-0413">Isomerase</keyword>
<sequence>MKFGICTSFRTIPQLNEIAFDYLEESVQRFLIPERPQAEFEELLHAVRQFPFPVEAANSLLPANLLLIESPSQHVDRARLETYMRTALRRAEQAGIRIFVFGSGPARTYPADIEKAAASQQLAEHMATWNGWAREHGVQIVLEPLRYEETNILNTVAESGALVSTIAASGARLLADVYHMACNGENPESILPYSSLLSHVHVAEKEGRAAPGHHGEDFRPYFSALHRAGYDQRISIECNWSNFATEVTPALAELRTQWTESSKQAV</sequence>
<dbReference type="PANTHER" id="PTHR43489">
    <property type="entry name" value="ISOMERASE"/>
    <property type="match status" value="1"/>
</dbReference>
<dbReference type="SUPFAM" id="SSF51658">
    <property type="entry name" value="Xylose isomerase-like"/>
    <property type="match status" value="1"/>
</dbReference>
<dbReference type="Pfam" id="PF01261">
    <property type="entry name" value="AP_endonuc_2"/>
    <property type="match status" value="1"/>
</dbReference>
<dbReference type="Proteomes" id="UP000635565">
    <property type="component" value="Unassembled WGS sequence"/>
</dbReference>
<evidence type="ECO:0000259" key="2">
    <source>
        <dbReference type="Pfam" id="PF01261"/>
    </source>
</evidence>
<keyword evidence="4" id="KW-1185">Reference proteome</keyword>
<proteinExistence type="predicted"/>
<gene>
    <name evidence="3" type="ORF">KSZ_39580</name>
</gene>
<dbReference type="InterPro" id="IPR050417">
    <property type="entry name" value="Sugar_Epim/Isomerase"/>
</dbReference>
<reference evidence="3 4" key="1">
    <citation type="journal article" date="2021" name="Int. J. Syst. Evol. Microbiol.">
        <title>Reticulibacter mediterranei gen. nov., sp. nov., within the new family Reticulibacteraceae fam. nov., and Ktedonospora formicarum gen. nov., sp. nov., Ktedonobacter robiniae sp. nov., Dictyobacter formicarum sp. nov. and Dictyobacter arantiisoli sp. nov., belonging to the class Ktedonobacteria.</title>
        <authorList>
            <person name="Yabe S."/>
            <person name="Zheng Y."/>
            <person name="Wang C.M."/>
            <person name="Sakai Y."/>
            <person name="Abe K."/>
            <person name="Yokota A."/>
            <person name="Donadio S."/>
            <person name="Cavaletti L."/>
            <person name="Monciardini P."/>
        </authorList>
    </citation>
    <scope>NUCLEOTIDE SEQUENCE [LARGE SCALE GENOMIC DNA]</scope>
    <source>
        <strain evidence="3 4">SOSP1-9</strain>
    </source>
</reference>
<dbReference type="RefSeq" id="WP_201363580.1">
    <property type="nucleotide sequence ID" value="NZ_BNJJ01000010.1"/>
</dbReference>